<evidence type="ECO:0000313" key="4">
    <source>
        <dbReference type="Proteomes" id="UP000323884"/>
    </source>
</evidence>
<reference evidence="3 4" key="1">
    <citation type="submission" date="2019-08" db="EMBL/GenBank/DDBJ databases">
        <title>Draft genome sequence of Chryseobacterium sp. Gsoil 183.</title>
        <authorList>
            <person name="Im W.-T."/>
        </authorList>
    </citation>
    <scope>NUCLEOTIDE SEQUENCE [LARGE SCALE GENOMIC DNA]</scope>
    <source>
        <strain evidence="3 4">Gsoil 183</strain>
        <plasmid evidence="3">unnamed1</plasmid>
    </source>
</reference>
<evidence type="ECO:0000259" key="2">
    <source>
        <dbReference type="Pfam" id="PF03807"/>
    </source>
</evidence>
<keyword evidence="1" id="KW-0560">Oxidoreductase</keyword>
<evidence type="ECO:0000256" key="1">
    <source>
        <dbReference type="ARBA" id="ARBA00023002"/>
    </source>
</evidence>
<dbReference type="Pfam" id="PF03807">
    <property type="entry name" value="F420_oxidored"/>
    <property type="match status" value="1"/>
</dbReference>
<dbReference type="PANTHER" id="PTHR14239:SF10">
    <property type="entry name" value="REDUCTASE"/>
    <property type="match status" value="1"/>
</dbReference>
<geneLocation type="plasmid" evidence="3">
    <name>unnamed1</name>
</geneLocation>
<evidence type="ECO:0000313" key="3">
    <source>
        <dbReference type="EMBL" id="TZF98722.1"/>
    </source>
</evidence>
<dbReference type="EMBL" id="VTRU01000001">
    <property type="protein sequence ID" value="TZF98722.1"/>
    <property type="molecule type" value="Genomic_DNA"/>
</dbReference>
<protein>
    <submittedName>
        <fullName evidence="3">NADP oxidoreductase coenzyme F420-dependent</fullName>
    </submittedName>
</protein>
<name>A0A5D8ZXC2_9FLAO</name>
<proteinExistence type="predicted"/>
<dbReference type="GO" id="GO:0016491">
    <property type="term" value="F:oxidoreductase activity"/>
    <property type="evidence" value="ECO:0007669"/>
    <property type="project" value="UniProtKB-KW"/>
</dbReference>
<dbReference type="RefSeq" id="WP_149385890.1">
    <property type="nucleotide sequence ID" value="NZ_VTRU01000001.1"/>
</dbReference>
<dbReference type="PANTHER" id="PTHR14239">
    <property type="entry name" value="DUDULIN-RELATED"/>
    <property type="match status" value="1"/>
</dbReference>
<sequence>METLKKVAVIGLGNIGKAIAGDLINNSHEVIVASRNNEESADFAQQSKGFAQSMDIDQAINTADIVIPAIWFGAFKEFFNDHGDMLKNKIIVDVSNPIAPDGNGGFKKIIGEKESAGELNRAVLPEGARLVKAFGTLGAANLAGASNGNPEKAVLFYASDDSSIDKDIEKVIENAGFDPLKVGGIDQSIRIEVFGDLHEFGALGKTVNLSEAKSKL</sequence>
<dbReference type="InterPro" id="IPR051267">
    <property type="entry name" value="STEAP_metalloreductase"/>
</dbReference>
<comment type="caution">
    <text evidence="3">The sequence shown here is derived from an EMBL/GenBank/DDBJ whole genome shotgun (WGS) entry which is preliminary data.</text>
</comment>
<accession>A0A5D8ZXC2</accession>
<dbReference type="SUPFAM" id="SSF51735">
    <property type="entry name" value="NAD(P)-binding Rossmann-fold domains"/>
    <property type="match status" value="1"/>
</dbReference>
<dbReference type="Gene3D" id="3.40.50.720">
    <property type="entry name" value="NAD(P)-binding Rossmann-like Domain"/>
    <property type="match status" value="1"/>
</dbReference>
<dbReference type="AlphaFoldDB" id="A0A5D8ZXC2"/>
<dbReference type="InterPro" id="IPR028939">
    <property type="entry name" value="P5C_Rdtase_cat_N"/>
</dbReference>
<dbReference type="InterPro" id="IPR036291">
    <property type="entry name" value="NAD(P)-bd_dom_sf"/>
</dbReference>
<keyword evidence="3" id="KW-0614">Plasmid</keyword>
<organism evidence="3 4">
    <name type="scientific">Chryseobacterium panacisoli</name>
    <dbReference type="NCBI Taxonomy" id="1807141"/>
    <lineage>
        <taxon>Bacteria</taxon>
        <taxon>Pseudomonadati</taxon>
        <taxon>Bacteroidota</taxon>
        <taxon>Flavobacteriia</taxon>
        <taxon>Flavobacteriales</taxon>
        <taxon>Weeksellaceae</taxon>
        <taxon>Chryseobacterium group</taxon>
        <taxon>Chryseobacterium</taxon>
    </lineage>
</organism>
<dbReference type="Proteomes" id="UP000323884">
    <property type="component" value="Unassembled WGS sequence"/>
</dbReference>
<gene>
    <name evidence="3" type="ORF">FW781_02000</name>
</gene>
<dbReference type="OrthoDB" id="663900at2"/>
<keyword evidence="4" id="KW-1185">Reference proteome</keyword>
<feature type="domain" description="Pyrroline-5-carboxylate reductase catalytic N-terminal" evidence="2">
    <location>
        <begin position="6"/>
        <end position="97"/>
    </location>
</feature>